<keyword evidence="4" id="KW-1185">Reference proteome</keyword>
<gene>
    <name evidence="3" type="ORF">SO802_020140</name>
</gene>
<feature type="signal peptide" evidence="2">
    <location>
        <begin position="1"/>
        <end position="18"/>
    </location>
</feature>
<evidence type="ECO:0000313" key="3">
    <source>
        <dbReference type="EMBL" id="KAK9995454.1"/>
    </source>
</evidence>
<sequence>MAVMLFASLLMLVSSGGGGGGGGIGSGRVGGGCGSDCSGDGSCGGSGRVCGGDDSIAVAGEGNELERLLPEEDSIASSSSLAERPFSNSEDSDDFWKAYITSSSPVDEVTKANNGFIPRSKHVSMAEDSVESGKDESSKLSNSSKPESKNGKESMESWPFFEDERPRLGRKERAGHILRT</sequence>
<accession>A0AAW2CB36</accession>
<feature type="chain" id="PRO_5043934933" evidence="2">
    <location>
        <begin position="19"/>
        <end position="180"/>
    </location>
</feature>
<comment type="caution">
    <text evidence="3">The sequence shown here is derived from an EMBL/GenBank/DDBJ whole genome shotgun (WGS) entry which is preliminary data.</text>
</comment>
<reference evidence="3 4" key="1">
    <citation type="submission" date="2024-01" db="EMBL/GenBank/DDBJ databases">
        <title>A telomere-to-telomere, gap-free genome of sweet tea (Lithocarpus litseifolius).</title>
        <authorList>
            <person name="Zhou J."/>
        </authorList>
    </citation>
    <scope>NUCLEOTIDE SEQUENCE [LARGE SCALE GENOMIC DNA]</scope>
    <source>
        <strain evidence="3">Zhou-2022a</strain>
        <tissue evidence="3">Leaf</tissue>
    </source>
</reference>
<dbReference type="EMBL" id="JAZDWU010000007">
    <property type="protein sequence ID" value="KAK9995454.1"/>
    <property type="molecule type" value="Genomic_DNA"/>
</dbReference>
<evidence type="ECO:0000313" key="4">
    <source>
        <dbReference type="Proteomes" id="UP001459277"/>
    </source>
</evidence>
<name>A0AAW2CB36_9ROSI</name>
<keyword evidence="2" id="KW-0732">Signal</keyword>
<feature type="compositionally biased region" description="Polar residues" evidence="1">
    <location>
        <begin position="75"/>
        <end position="89"/>
    </location>
</feature>
<protein>
    <submittedName>
        <fullName evidence="3">Uncharacterized protein</fullName>
    </submittedName>
</protein>
<dbReference type="Proteomes" id="UP001459277">
    <property type="component" value="Unassembled WGS sequence"/>
</dbReference>
<feature type="region of interest" description="Disordered" evidence="1">
    <location>
        <begin position="108"/>
        <end position="180"/>
    </location>
</feature>
<evidence type="ECO:0000256" key="1">
    <source>
        <dbReference type="SAM" id="MobiDB-lite"/>
    </source>
</evidence>
<feature type="region of interest" description="Disordered" evidence="1">
    <location>
        <begin position="69"/>
        <end position="92"/>
    </location>
</feature>
<dbReference type="AlphaFoldDB" id="A0AAW2CB36"/>
<evidence type="ECO:0000256" key="2">
    <source>
        <dbReference type="SAM" id="SignalP"/>
    </source>
</evidence>
<proteinExistence type="predicted"/>
<feature type="compositionally biased region" description="Basic and acidic residues" evidence="1">
    <location>
        <begin position="162"/>
        <end position="180"/>
    </location>
</feature>
<organism evidence="3 4">
    <name type="scientific">Lithocarpus litseifolius</name>
    <dbReference type="NCBI Taxonomy" id="425828"/>
    <lineage>
        <taxon>Eukaryota</taxon>
        <taxon>Viridiplantae</taxon>
        <taxon>Streptophyta</taxon>
        <taxon>Embryophyta</taxon>
        <taxon>Tracheophyta</taxon>
        <taxon>Spermatophyta</taxon>
        <taxon>Magnoliopsida</taxon>
        <taxon>eudicotyledons</taxon>
        <taxon>Gunneridae</taxon>
        <taxon>Pentapetalae</taxon>
        <taxon>rosids</taxon>
        <taxon>fabids</taxon>
        <taxon>Fagales</taxon>
        <taxon>Fagaceae</taxon>
        <taxon>Lithocarpus</taxon>
    </lineage>
</organism>
<feature type="compositionally biased region" description="Basic and acidic residues" evidence="1">
    <location>
        <begin position="146"/>
        <end position="155"/>
    </location>
</feature>